<name>A0A5J4RGK5_9ZZZZ</name>
<accession>A0A5J4RGK5</accession>
<dbReference type="InterPro" id="IPR025051">
    <property type="entry name" value="DUF3990"/>
</dbReference>
<protein>
    <recommendedName>
        <fullName evidence="2">DUF3990 domain-containing protein</fullName>
    </recommendedName>
</protein>
<sequence length="53" mass="6409">MKVYHGSYLKIDKIDLTQCEPRKDFGRGFYVTKIYEQALIWANRKARNHFLVF</sequence>
<evidence type="ECO:0000313" key="1">
    <source>
        <dbReference type="EMBL" id="KAA6332624.1"/>
    </source>
</evidence>
<proteinExistence type="predicted"/>
<comment type="caution">
    <text evidence="1">The sequence shown here is derived from an EMBL/GenBank/DDBJ whole genome shotgun (WGS) entry which is preliminary data.</text>
</comment>
<dbReference type="Pfam" id="PF13151">
    <property type="entry name" value="DUF3990"/>
    <property type="match status" value="1"/>
</dbReference>
<organism evidence="1">
    <name type="scientific">termite gut metagenome</name>
    <dbReference type="NCBI Taxonomy" id="433724"/>
    <lineage>
        <taxon>unclassified sequences</taxon>
        <taxon>metagenomes</taxon>
        <taxon>organismal metagenomes</taxon>
    </lineage>
</organism>
<reference evidence="1" key="1">
    <citation type="submission" date="2019-03" db="EMBL/GenBank/DDBJ databases">
        <title>Single cell metagenomics reveals metabolic interactions within the superorganism composed of flagellate Streblomastix strix and complex community of Bacteroidetes bacteria on its surface.</title>
        <authorList>
            <person name="Treitli S.C."/>
            <person name="Kolisko M."/>
            <person name="Husnik F."/>
            <person name="Keeling P."/>
            <person name="Hampl V."/>
        </authorList>
    </citation>
    <scope>NUCLEOTIDE SEQUENCE</scope>
    <source>
        <strain evidence="1">STM</strain>
    </source>
</reference>
<gene>
    <name evidence="1" type="ORF">EZS27_018888</name>
</gene>
<dbReference type="EMBL" id="SNRY01001217">
    <property type="protein sequence ID" value="KAA6332624.1"/>
    <property type="molecule type" value="Genomic_DNA"/>
</dbReference>
<evidence type="ECO:0008006" key="2">
    <source>
        <dbReference type="Google" id="ProtNLM"/>
    </source>
</evidence>
<dbReference type="AlphaFoldDB" id="A0A5J4RGK5"/>